<reference evidence="1 2" key="1">
    <citation type="submission" date="2021-03" db="EMBL/GenBank/DDBJ databases">
        <title>Sequencing the genomes of 1000 actinobacteria strains.</title>
        <authorList>
            <person name="Klenk H.-P."/>
        </authorList>
    </citation>
    <scope>NUCLEOTIDE SEQUENCE [LARGE SCALE GENOMIC DNA]</scope>
    <source>
        <strain evidence="1 2">DSM 45510</strain>
    </source>
</reference>
<gene>
    <name evidence="1" type="ORF">JOM49_007561</name>
</gene>
<dbReference type="RefSeq" id="WP_209668856.1">
    <property type="nucleotide sequence ID" value="NZ_JAGGMS010000001.1"/>
</dbReference>
<dbReference type="SUPFAM" id="SSF109854">
    <property type="entry name" value="DinB/YfiT-like putative metalloenzymes"/>
    <property type="match status" value="1"/>
</dbReference>
<name>A0ABS4Q4H3_9PSEU</name>
<organism evidence="1 2">
    <name type="scientific">Amycolatopsis magusensis</name>
    <dbReference type="NCBI Taxonomy" id="882444"/>
    <lineage>
        <taxon>Bacteria</taxon>
        <taxon>Bacillati</taxon>
        <taxon>Actinomycetota</taxon>
        <taxon>Actinomycetes</taxon>
        <taxon>Pseudonocardiales</taxon>
        <taxon>Pseudonocardiaceae</taxon>
        <taxon>Amycolatopsis</taxon>
    </lineage>
</organism>
<sequence length="170" mass="19135">MPADPERSDPPLVAGEREQLNGFLDFLREAITLKARGLTDEQARRVHVPTSPHTTIAGLVAHLTYVESYWFSVVLDGQEDPWRERFKEDPDAEFTASAGVPVTELITAYEAECRASREIAAKLELDHRAPLRGDREVTVRWVLIHMIEETGRHAGHLDLLRELTDGLTGE</sequence>
<evidence type="ECO:0000313" key="1">
    <source>
        <dbReference type="EMBL" id="MBP2186035.1"/>
    </source>
</evidence>
<dbReference type="Pfam" id="PF04978">
    <property type="entry name" value="MST"/>
    <property type="match status" value="1"/>
</dbReference>
<keyword evidence="2" id="KW-1185">Reference proteome</keyword>
<accession>A0ABS4Q4H3</accession>
<evidence type="ECO:0000313" key="2">
    <source>
        <dbReference type="Proteomes" id="UP000741013"/>
    </source>
</evidence>
<dbReference type="Proteomes" id="UP000741013">
    <property type="component" value="Unassembled WGS sequence"/>
</dbReference>
<protein>
    <submittedName>
        <fullName evidence="1">Damage-inducible protein DinB</fullName>
    </submittedName>
</protein>
<dbReference type="Gene3D" id="1.20.120.450">
    <property type="entry name" value="dinb family like domain"/>
    <property type="match status" value="1"/>
</dbReference>
<dbReference type="InterPro" id="IPR034660">
    <property type="entry name" value="DinB/YfiT-like"/>
</dbReference>
<dbReference type="InterPro" id="IPR007061">
    <property type="entry name" value="MST-like"/>
</dbReference>
<comment type="caution">
    <text evidence="1">The sequence shown here is derived from an EMBL/GenBank/DDBJ whole genome shotgun (WGS) entry which is preliminary data.</text>
</comment>
<proteinExistence type="predicted"/>
<dbReference type="EMBL" id="JAGGMS010000001">
    <property type="protein sequence ID" value="MBP2186035.1"/>
    <property type="molecule type" value="Genomic_DNA"/>
</dbReference>